<feature type="non-terminal residue" evidence="1">
    <location>
        <position position="67"/>
    </location>
</feature>
<evidence type="ECO:0000313" key="1">
    <source>
        <dbReference type="EMBL" id="KAH3772793.1"/>
    </source>
</evidence>
<dbReference type="AlphaFoldDB" id="A0A9D4E475"/>
<evidence type="ECO:0000313" key="2">
    <source>
        <dbReference type="Proteomes" id="UP000828390"/>
    </source>
</evidence>
<comment type="caution">
    <text evidence="1">The sequence shown here is derived from an EMBL/GenBank/DDBJ whole genome shotgun (WGS) entry which is preliminary data.</text>
</comment>
<protein>
    <submittedName>
        <fullName evidence="1">Uncharacterized protein</fullName>
    </submittedName>
</protein>
<dbReference type="Proteomes" id="UP000828390">
    <property type="component" value="Unassembled WGS sequence"/>
</dbReference>
<reference evidence="1" key="1">
    <citation type="journal article" date="2019" name="bioRxiv">
        <title>The Genome of the Zebra Mussel, Dreissena polymorpha: A Resource for Invasive Species Research.</title>
        <authorList>
            <person name="McCartney M.A."/>
            <person name="Auch B."/>
            <person name="Kono T."/>
            <person name="Mallez S."/>
            <person name="Zhang Y."/>
            <person name="Obille A."/>
            <person name="Becker A."/>
            <person name="Abrahante J.E."/>
            <person name="Garbe J."/>
            <person name="Badalamenti J.P."/>
            <person name="Herman A."/>
            <person name="Mangelson H."/>
            <person name="Liachko I."/>
            <person name="Sullivan S."/>
            <person name="Sone E.D."/>
            <person name="Koren S."/>
            <person name="Silverstein K.A.T."/>
            <person name="Beckman K.B."/>
            <person name="Gohl D.M."/>
        </authorList>
    </citation>
    <scope>NUCLEOTIDE SEQUENCE</scope>
    <source>
        <strain evidence="1">Duluth1</strain>
        <tissue evidence="1">Whole animal</tissue>
    </source>
</reference>
<dbReference type="EMBL" id="JAIWYP010000009">
    <property type="protein sequence ID" value="KAH3772793.1"/>
    <property type="molecule type" value="Genomic_DNA"/>
</dbReference>
<proteinExistence type="predicted"/>
<sequence length="67" mass="7616">MSRTGSDSSNIPRLPHSPLRARVFRAVAYRRTCITCRLEQKCQITSGDKQIVLLQKAGFENFKDTFA</sequence>
<gene>
    <name evidence="1" type="ORF">DPMN_174139</name>
</gene>
<organism evidence="1 2">
    <name type="scientific">Dreissena polymorpha</name>
    <name type="common">Zebra mussel</name>
    <name type="synonym">Mytilus polymorpha</name>
    <dbReference type="NCBI Taxonomy" id="45954"/>
    <lineage>
        <taxon>Eukaryota</taxon>
        <taxon>Metazoa</taxon>
        <taxon>Spiralia</taxon>
        <taxon>Lophotrochozoa</taxon>
        <taxon>Mollusca</taxon>
        <taxon>Bivalvia</taxon>
        <taxon>Autobranchia</taxon>
        <taxon>Heteroconchia</taxon>
        <taxon>Euheterodonta</taxon>
        <taxon>Imparidentia</taxon>
        <taxon>Neoheterodontei</taxon>
        <taxon>Myida</taxon>
        <taxon>Dreissenoidea</taxon>
        <taxon>Dreissenidae</taxon>
        <taxon>Dreissena</taxon>
    </lineage>
</organism>
<accession>A0A9D4E475</accession>
<name>A0A9D4E475_DREPO</name>
<keyword evidence="2" id="KW-1185">Reference proteome</keyword>
<reference evidence="1" key="2">
    <citation type="submission" date="2020-11" db="EMBL/GenBank/DDBJ databases">
        <authorList>
            <person name="McCartney M.A."/>
            <person name="Auch B."/>
            <person name="Kono T."/>
            <person name="Mallez S."/>
            <person name="Becker A."/>
            <person name="Gohl D.M."/>
            <person name="Silverstein K.A.T."/>
            <person name="Koren S."/>
            <person name="Bechman K.B."/>
            <person name="Herman A."/>
            <person name="Abrahante J.E."/>
            <person name="Garbe J."/>
        </authorList>
    </citation>
    <scope>NUCLEOTIDE SEQUENCE</scope>
    <source>
        <strain evidence="1">Duluth1</strain>
        <tissue evidence="1">Whole animal</tissue>
    </source>
</reference>